<feature type="chain" id="PRO_5020201169" description="TIGR03067 domain-containing protein" evidence="1">
    <location>
        <begin position="19"/>
        <end position="128"/>
    </location>
</feature>
<evidence type="ECO:0000256" key="1">
    <source>
        <dbReference type="SAM" id="SignalP"/>
    </source>
</evidence>
<comment type="caution">
    <text evidence="2">The sequence shown here is derived from an EMBL/GenBank/DDBJ whole genome shotgun (WGS) entry which is preliminary data.</text>
</comment>
<feature type="signal peptide" evidence="1">
    <location>
        <begin position="1"/>
        <end position="18"/>
    </location>
</feature>
<keyword evidence="3" id="KW-1185">Reference proteome</keyword>
<organism evidence="2 3">
    <name type="scientific">Aquabacter spiritensis</name>
    <dbReference type="NCBI Taxonomy" id="933073"/>
    <lineage>
        <taxon>Bacteria</taxon>
        <taxon>Pseudomonadati</taxon>
        <taxon>Pseudomonadota</taxon>
        <taxon>Alphaproteobacteria</taxon>
        <taxon>Hyphomicrobiales</taxon>
        <taxon>Xanthobacteraceae</taxon>
        <taxon>Aquabacter</taxon>
    </lineage>
</organism>
<gene>
    <name evidence="2" type="ORF">EDC64_11042</name>
</gene>
<dbReference type="EMBL" id="SMAI01000010">
    <property type="protein sequence ID" value="TCT03179.1"/>
    <property type="molecule type" value="Genomic_DNA"/>
</dbReference>
<dbReference type="RefSeq" id="WP_132032922.1">
    <property type="nucleotide sequence ID" value="NZ_SMAI01000010.1"/>
</dbReference>
<evidence type="ECO:0008006" key="4">
    <source>
        <dbReference type="Google" id="ProtNLM"/>
    </source>
</evidence>
<keyword evidence="1" id="KW-0732">Signal</keyword>
<name>A0A4R3LU96_9HYPH</name>
<reference evidence="2 3" key="1">
    <citation type="submission" date="2019-03" db="EMBL/GenBank/DDBJ databases">
        <title>Genomic Encyclopedia of Type Strains, Phase IV (KMG-IV): sequencing the most valuable type-strain genomes for metagenomic binning, comparative biology and taxonomic classification.</title>
        <authorList>
            <person name="Goeker M."/>
        </authorList>
    </citation>
    <scope>NUCLEOTIDE SEQUENCE [LARGE SCALE GENOMIC DNA]</scope>
    <source>
        <strain evidence="2 3">DSM 9035</strain>
    </source>
</reference>
<accession>A0A4R3LU96</accession>
<sequence length="128" mass="13226">MKYAAFIAALLIAAPAAAQEIPSLLGTWKGASDGLGKQDGWVTGPVTLVVTEQRGRSFKARITYASPKGGEQNEDLVGTLAPDGASIYLAGDDGIHIAALKGGILDACYLEPGDNDGLAVCSRLQKQP</sequence>
<proteinExistence type="predicted"/>
<evidence type="ECO:0000313" key="2">
    <source>
        <dbReference type="EMBL" id="TCT03179.1"/>
    </source>
</evidence>
<protein>
    <recommendedName>
        <fullName evidence="4">TIGR03067 domain-containing protein</fullName>
    </recommendedName>
</protein>
<evidence type="ECO:0000313" key="3">
    <source>
        <dbReference type="Proteomes" id="UP000294664"/>
    </source>
</evidence>
<dbReference type="OrthoDB" id="7931994at2"/>
<dbReference type="AlphaFoldDB" id="A0A4R3LU96"/>
<dbReference type="Proteomes" id="UP000294664">
    <property type="component" value="Unassembled WGS sequence"/>
</dbReference>